<dbReference type="AlphaFoldDB" id="A0A2A2JX78"/>
<accession>A0A2A2JX78</accession>
<feature type="region of interest" description="Disordered" evidence="1">
    <location>
        <begin position="37"/>
        <end position="82"/>
    </location>
</feature>
<feature type="compositionally biased region" description="Basic residues" evidence="1">
    <location>
        <begin position="49"/>
        <end position="66"/>
    </location>
</feature>
<protein>
    <submittedName>
        <fullName evidence="2">Uncharacterized protein</fullName>
    </submittedName>
</protein>
<evidence type="ECO:0000313" key="2">
    <source>
        <dbReference type="EMBL" id="PAV66311.1"/>
    </source>
</evidence>
<proteinExistence type="predicted"/>
<evidence type="ECO:0000313" key="3">
    <source>
        <dbReference type="Proteomes" id="UP000218231"/>
    </source>
</evidence>
<dbReference type="EMBL" id="LIAE01010124">
    <property type="protein sequence ID" value="PAV66311.1"/>
    <property type="molecule type" value="Genomic_DNA"/>
</dbReference>
<organism evidence="2 3">
    <name type="scientific">Diploscapter pachys</name>
    <dbReference type="NCBI Taxonomy" id="2018661"/>
    <lineage>
        <taxon>Eukaryota</taxon>
        <taxon>Metazoa</taxon>
        <taxon>Ecdysozoa</taxon>
        <taxon>Nematoda</taxon>
        <taxon>Chromadorea</taxon>
        <taxon>Rhabditida</taxon>
        <taxon>Rhabditina</taxon>
        <taxon>Rhabditomorpha</taxon>
        <taxon>Rhabditoidea</taxon>
        <taxon>Rhabditidae</taxon>
        <taxon>Diploscapter</taxon>
    </lineage>
</organism>
<sequence length="82" mass="8638">MTDGSTTPAFTDAASRTISSQLSRMAAMLNGRPISFASASGRAVPGNRPSRRSARSRRRGTNRKPSRCASANTWSDAPPVSA</sequence>
<evidence type="ECO:0000256" key="1">
    <source>
        <dbReference type="SAM" id="MobiDB-lite"/>
    </source>
</evidence>
<gene>
    <name evidence="2" type="ORF">WR25_06510</name>
</gene>
<name>A0A2A2JX78_9BILA</name>
<dbReference type="Proteomes" id="UP000218231">
    <property type="component" value="Unassembled WGS sequence"/>
</dbReference>
<reference evidence="2 3" key="1">
    <citation type="journal article" date="2017" name="Curr. Biol.">
        <title>Genome architecture and evolution of a unichromosomal asexual nematode.</title>
        <authorList>
            <person name="Fradin H."/>
            <person name="Zegar C."/>
            <person name="Gutwein M."/>
            <person name="Lucas J."/>
            <person name="Kovtun M."/>
            <person name="Corcoran D."/>
            <person name="Baugh L.R."/>
            <person name="Kiontke K."/>
            <person name="Gunsalus K."/>
            <person name="Fitch D.H."/>
            <person name="Piano F."/>
        </authorList>
    </citation>
    <scope>NUCLEOTIDE SEQUENCE [LARGE SCALE GENOMIC DNA]</scope>
    <source>
        <strain evidence="2">PF1309</strain>
    </source>
</reference>
<keyword evidence="3" id="KW-1185">Reference proteome</keyword>
<comment type="caution">
    <text evidence="2">The sequence shown here is derived from an EMBL/GenBank/DDBJ whole genome shotgun (WGS) entry which is preliminary data.</text>
</comment>